<protein>
    <submittedName>
        <fullName evidence="2">Uncharacterized protein</fullName>
    </submittedName>
</protein>
<sequence length="1547" mass="173727">MFSNSRPVPSKAALKLLYQLAYISSGTAVGVATLCAEERRRRTLLVQKIADNAKRIRQSPRYAHNKARKRFNEEEEQYVNTAQAQSQRNTGLYPPAGLGLDERAARGPDLPSVVDNGYLQLQQRASLTSKNGKRRRLVARHSDDHARHDVNLITRVPSRKVWDPALHSRSGMPDVISDRKLAADLQGLKRVAVGNSSASSVPPDVRWRVARRDVAQDDQHSTIGADGQCRSQAESDLPRFATVAAMRRTSTEDSSSSTAALGIRREAVRRDVALLMEFTPHIDAVVYSYCAAVAACLLRLSMSKGLLAESRSIVSWLTAHDALSPDLILTLCESCYNLVSRSDIDIAQVQSFYTSLFEMPEFLRQEEDFQVRARLAVVVDLVKPAVFDRNYSILRPLLSLGKRQEKFVMSALKQHYDVLQAKGSIDHAKNLLVAVCSHWKGHGLLSNPDFLSLLDHGIKSALKGRLLGPAMSLWILNSRVRAVELVDPQAHFLSLAKQLEGISKMVNGRQSIIQLFPICRTMDRARAKGKLWYASVLKQINAHTKTSLAIASFERHDFSPDLLKDLQHEMPPHLLAKVDEARAVNVLRRVWDETRNLSAVFAKYDVLKTSQSQSSITANGHDHLGPTEMALVEVCNLAQQPDRAIRIFVPGPSTGLQSIDAFSLAALILAHKQDWATVGTLIDTAHKSQLSIGNDDVATRRLNTVTWLHTQQHNALETWEFITSLADSVNYRINAATAKIMLRHLVSESSVGRPTLIPAWIQFVKKHGVEFQLDPAVAVGMMRRYYLAHRVPHVILMHLCRKLLSFTPQLRGFEWKSLIKQAIGYDLRESDTRRADEMQAAGADNLHNLLNHEDSVPKPSSTRSFRTRLATDNLSSRTNTLERHTAEEPRDPPRLQAKSGAGTASPLHRWDSLSHFSATTSVGQSESPLHAADQSQQPLAGAEERSMHGEASLSTDEAYNRTVEAFYAEDQDRADSAVGLADLRSSYHPNTDIQHEILPTDPIELGSYLHHEDKSGLQSDEDNDNSMLVDAFAEQQKVWYSGFNSTYSSRQQVADMIWHLSIKQYSKVLELYENSLSPTGLPAAPLALAVAVQAQIRLDGGDLREASGIIDAARNAGFNVACAKGPVLIRDMRMLNPRDKKNANALRTRVVAYYRANFEAGFPVSHHVGVSAANILIDNRCPEHGLSLLNFVYRAEWAKKNPANIVAMSVYLKGYMARRSLRGIQWVVKKVLSDGIRINRRFLHRLRTSPKAFERHSRRFANRRNTVNPETLRKLRRMRAICAERRIVQRQQAVRLGNKLVRAIGLSVRMQQASTDAEMELLLEQGHFGRSMDVDRYGKVTTKTKTHTNRLDGLAIRYSPQSYLFRRRTAQLVQAARMKTEGLGRAASLPWTRSAAYHQFRMRQYRASRKERRVATNGRLLSFRYNLAPKAGKTVSGRAVGTVSRSTRQHPHLDLERSSKRTHQDKPWLRPLQKLQAGEKTDLSRSVTLSPSLYDPLDTEDDHPAPEQPPRWRSSVRKQSPDRTRTRRGADRVVAKDTIAFRSLRLE</sequence>
<reference evidence="2" key="1">
    <citation type="submission" date="2022-06" db="EMBL/GenBank/DDBJ databases">
        <title>Complete genome sequences of two strains of the flax pathogen Septoria linicola.</title>
        <authorList>
            <person name="Lapalu N."/>
            <person name="Simon A."/>
            <person name="Demenou B."/>
            <person name="Paumier D."/>
            <person name="Guillot M.-P."/>
            <person name="Gout L."/>
            <person name="Valade R."/>
        </authorList>
    </citation>
    <scope>NUCLEOTIDE SEQUENCE</scope>
    <source>
        <strain evidence="2">SE15195</strain>
    </source>
</reference>
<feature type="compositionally biased region" description="Basic and acidic residues" evidence="1">
    <location>
        <begin position="1519"/>
        <end position="1534"/>
    </location>
</feature>
<feature type="compositionally biased region" description="Polar residues" evidence="1">
    <location>
        <begin position="914"/>
        <end position="938"/>
    </location>
</feature>
<evidence type="ECO:0000313" key="2">
    <source>
        <dbReference type="EMBL" id="USW52675.1"/>
    </source>
</evidence>
<feature type="compositionally biased region" description="Basic and acidic residues" evidence="1">
    <location>
        <begin position="880"/>
        <end position="893"/>
    </location>
</feature>
<name>A0A9Q9AUC4_9PEZI</name>
<proteinExistence type="predicted"/>
<organism evidence="2 3">
    <name type="scientific">Septoria linicola</name>
    <dbReference type="NCBI Taxonomy" id="215465"/>
    <lineage>
        <taxon>Eukaryota</taxon>
        <taxon>Fungi</taxon>
        <taxon>Dikarya</taxon>
        <taxon>Ascomycota</taxon>
        <taxon>Pezizomycotina</taxon>
        <taxon>Dothideomycetes</taxon>
        <taxon>Dothideomycetidae</taxon>
        <taxon>Mycosphaerellales</taxon>
        <taxon>Mycosphaerellaceae</taxon>
        <taxon>Septoria</taxon>
    </lineage>
</organism>
<evidence type="ECO:0000256" key="1">
    <source>
        <dbReference type="SAM" id="MobiDB-lite"/>
    </source>
</evidence>
<dbReference type="Proteomes" id="UP001056384">
    <property type="component" value="Chromosome 4"/>
</dbReference>
<accession>A0A9Q9AUC4</accession>
<evidence type="ECO:0000313" key="3">
    <source>
        <dbReference type="Proteomes" id="UP001056384"/>
    </source>
</evidence>
<feature type="compositionally biased region" description="Basic and acidic residues" evidence="1">
    <location>
        <begin position="1451"/>
        <end position="1468"/>
    </location>
</feature>
<keyword evidence="3" id="KW-1185">Reference proteome</keyword>
<feature type="region of interest" description="Disordered" evidence="1">
    <location>
        <begin position="1432"/>
        <end position="1534"/>
    </location>
</feature>
<gene>
    <name evidence="2" type="ORF">Slin15195_G059940</name>
</gene>
<feature type="region of interest" description="Disordered" evidence="1">
    <location>
        <begin position="846"/>
        <end position="956"/>
    </location>
</feature>
<feature type="compositionally biased region" description="Polar residues" evidence="1">
    <location>
        <begin position="858"/>
        <end position="879"/>
    </location>
</feature>
<dbReference type="EMBL" id="CP099421">
    <property type="protein sequence ID" value="USW52675.1"/>
    <property type="molecule type" value="Genomic_DNA"/>
</dbReference>
<dbReference type="OrthoDB" id="185373at2759"/>